<organism evidence="4 5">
    <name type="scientific">Paraburkholderia phytofirmans (strain DSM 17436 / LMG 22146 / PsJN)</name>
    <name type="common">Burkholderia phytofirmans</name>
    <dbReference type="NCBI Taxonomy" id="398527"/>
    <lineage>
        <taxon>Bacteria</taxon>
        <taxon>Pseudomonadati</taxon>
        <taxon>Pseudomonadota</taxon>
        <taxon>Betaproteobacteria</taxon>
        <taxon>Burkholderiales</taxon>
        <taxon>Burkholderiaceae</taxon>
        <taxon>Paraburkholderia</taxon>
    </lineage>
</organism>
<evidence type="ECO:0000256" key="3">
    <source>
        <dbReference type="SAM" id="SignalP"/>
    </source>
</evidence>
<dbReference type="SUPFAM" id="SSF48452">
    <property type="entry name" value="TPR-like"/>
    <property type="match status" value="1"/>
</dbReference>
<feature type="compositionally biased region" description="Gly residues" evidence="1">
    <location>
        <begin position="361"/>
        <end position="376"/>
    </location>
</feature>
<dbReference type="Gene3D" id="1.25.40.10">
    <property type="entry name" value="Tetratricopeptide repeat domain"/>
    <property type="match status" value="1"/>
</dbReference>
<name>B2T537_PARPJ</name>
<keyword evidence="2" id="KW-0812">Transmembrane</keyword>
<proteinExistence type="predicted"/>
<feature type="region of interest" description="Disordered" evidence="1">
    <location>
        <begin position="266"/>
        <end position="318"/>
    </location>
</feature>
<gene>
    <name evidence="4" type="ordered locus">Bphyt_2299</name>
</gene>
<feature type="compositionally biased region" description="Low complexity" evidence="1">
    <location>
        <begin position="126"/>
        <end position="139"/>
    </location>
</feature>
<protein>
    <submittedName>
        <fullName evidence="4">Tetratricopeptide TPR_2 repeat protein</fullName>
    </submittedName>
</protein>
<feature type="compositionally biased region" description="Low complexity" evidence="1">
    <location>
        <begin position="272"/>
        <end position="286"/>
    </location>
</feature>
<dbReference type="EMBL" id="CP001052">
    <property type="protein sequence ID" value="ACD16698.1"/>
    <property type="molecule type" value="Genomic_DNA"/>
</dbReference>
<feature type="signal peptide" evidence="3">
    <location>
        <begin position="1"/>
        <end position="21"/>
    </location>
</feature>
<sequence length="405" mass="43421" precursor="true">MKKFLATAFASLLFVSAAAFAVPTVQQIESAMSQGNWQQADAGLSEVLQAHPNNARAHYLYAQVLDREGRSADALAQVQQAKTLDPQIRFTDPTRFAQTEARIRKDAERAGAAGGNTTSRAPNPFAQQQTAPSVQQQSAIVPQAPQRHGPGMGMWIGILVLVGVIALVLRWTLRRARAQGDTRADDDRRVQLKRATEMLNTVRSLKLDVKLSTVQGHEALEKEVEATEDQLRGLVETLSNSKNPLPPYQLDELEQRLGSMRARLEGRPDPYAAPAASAQQQSPYAQEAERFGNPPQAPYPQQGPYQQQPPVIVQQGGGGFGGGMGGLLTGVLLGEALNSGRERVVERDVIVDDEARRRGNDGGNGGNGGNGGGLDFGQGSNDWNDNGGGVDLGSNDDSGGWNDNT</sequence>
<evidence type="ECO:0000313" key="4">
    <source>
        <dbReference type="EMBL" id="ACD16698.1"/>
    </source>
</evidence>
<keyword evidence="3" id="KW-0732">Signal</keyword>
<keyword evidence="2" id="KW-1133">Transmembrane helix</keyword>
<dbReference type="AlphaFoldDB" id="B2T537"/>
<dbReference type="HOGENOM" id="CLU_697710_0_0_4"/>
<feature type="region of interest" description="Disordered" evidence="1">
    <location>
        <begin position="355"/>
        <end position="405"/>
    </location>
</feature>
<feature type="compositionally biased region" description="Polar residues" evidence="1">
    <location>
        <begin position="395"/>
        <end position="405"/>
    </location>
</feature>
<dbReference type="KEGG" id="bpy:Bphyt_2299"/>
<feature type="chain" id="PRO_5002782523" evidence="3">
    <location>
        <begin position="22"/>
        <end position="405"/>
    </location>
</feature>
<evidence type="ECO:0000256" key="1">
    <source>
        <dbReference type="SAM" id="MobiDB-lite"/>
    </source>
</evidence>
<dbReference type="eggNOG" id="COG0457">
    <property type="taxonomic scope" value="Bacteria"/>
</dbReference>
<dbReference type="Proteomes" id="UP000001739">
    <property type="component" value="Chromosome 1"/>
</dbReference>
<dbReference type="InterPro" id="IPR011990">
    <property type="entry name" value="TPR-like_helical_dom_sf"/>
</dbReference>
<keyword evidence="2" id="KW-0472">Membrane</keyword>
<evidence type="ECO:0000313" key="5">
    <source>
        <dbReference type="Proteomes" id="UP000001739"/>
    </source>
</evidence>
<feature type="region of interest" description="Disordered" evidence="1">
    <location>
        <begin position="107"/>
        <end position="146"/>
    </location>
</feature>
<reference evidence="4 5" key="1">
    <citation type="journal article" date="2011" name="J. Bacteriol.">
        <title>Complete genome sequence of the plant growth-promoting endophyte Burkholderia phytofirmans strain PsJN.</title>
        <authorList>
            <person name="Weilharter A."/>
            <person name="Mitter B."/>
            <person name="Shin M.V."/>
            <person name="Chain P.S."/>
            <person name="Nowak J."/>
            <person name="Sessitsch A."/>
        </authorList>
    </citation>
    <scope>NUCLEOTIDE SEQUENCE [LARGE SCALE GENOMIC DNA]</scope>
    <source>
        <strain evidence="5">DSM 17436 / LMG 22146 / PsJN</strain>
    </source>
</reference>
<evidence type="ECO:0000256" key="2">
    <source>
        <dbReference type="SAM" id="Phobius"/>
    </source>
</evidence>
<feature type="transmembrane region" description="Helical" evidence="2">
    <location>
        <begin position="152"/>
        <end position="173"/>
    </location>
</feature>
<feature type="compositionally biased region" description="Low complexity" evidence="1">
    <location>
        <begin position="299"/>
        <end position="314"/>
    </location>
</feature>
<accession>B2T537</accession>
<dbReference type="OrthoDB" id="5298822at2"/>
<dbReference type="Pfam" id="PF13432">
    <property type="entry name" value="TPR_16"/>
    <property type="match status" value="1"/>
</dbReference>
<dbReference type="STRING" id="398527.Bphyt_2299"/>
<dbReference type="RefSeq" id="WP_012433295.1">
    <property type="nucleotide sequence ID" value="NC_010681.1"/>
</dbReference>